<proteinExistence type="predicted"/>
<reference evidence="1" key="1">
    <citation type="submission" date="2023-05" db="EMBL/GenBank/DDBJ databases">
        <title>Limnohabitans sp. strain HM2-2 Genome sequencing and assembly.</title>
        <authorList>
            <person name="Jung Y."/>
        </authorList>
    </citation>
    <scope>NUCLEOTIDE SEQUENCE</scope>
    <source>
        <strain evidence="1">HM2-2</strain>
    </source>
</reference>
<evidence type="ECO:0000313" key="1">
    <source>
        <dbReference type="EMBL" id="MDI9233422.1"/>
    </source>
</evidence>
<sequence length="112" mass="12429">MKNKLLSVTFAGLTVMGAFFGLAARADSLLDFSIFKPPTSEQRTISEPVVSWLVRPNAQTFCEQAQPKDGFFARPEGCVYWHRKNASCTIVTTNSTTHSQLGHLFVRCMTGQ</sequence>
<protein>
    <submittedName>
        <fullName evidence="1">Uncharacterized protein</fullName>
    </submittedName>
</protein>
<dbReference type="EMBL" id="JASGBH010000003">
    <property type="protein sequence ID" value="MDI9233422.1"/>
    <property type="molecule type" value="Genomic_DNA"/>
</dbReference>
<organism evidence="1 2">
    <name type="scientific">Limnohabitans lacus</name>
    <dbReference type="NCBI Taxonomy" id="3045173"/>
    <lineage>
        <taxon>Bacteria</taxon>
        <taxon>Pseudomonadati</taxon>
        <taxon>Pseudomonadota</taxon>
        <taxon>Betaproteobacteria</taxon>
        <taxon>Burkholderiales</taxon>
        <taxon>Comamonadaceae</taxon>
        <taxon>Limnohabitans</taxon>
    </lineage>
</organism>
<comment type="caution">
    <text evidence="1">The sequence shown here is derived from an EMBL/GenBank/DDBJ whole genome shotgun (WGS) entry which is preliminary data.</text>
</comment>
<accession>A0ABT6X5N7</accession>
<keyword evidence="2" id="KW-1185">Reference proteome</keyword>
<evidence type="ECO:0000313" key="2">
    <source>
        <dbReference type="Proteomes" id="UP001431902"/>
    </source>
</evidence>
<gene>
    <name evidence="1" type="ORF">QLQ16_06175</name>
</gene>
<name>A0ABT6X5N7_9BURK</name>
<dbReference type="Proteomes" id="UP001431902">
    <property type="component" value="Unassembled WGS sequence"/>
</dbReference>
<dbReference type="RefSeq" id="WP_283223813.1">
    <property type="nucleotide sequence ID" value="NZ_JASGBH010000003.1"/>
</dbReference>